<sequence>MPSFLSRLLGTWELLSFTAADIDDADDIVYPMGQACKGQIMYSHDGYMAAVLQWNYVQPYQTDWLRATAQEFANAGKKTMAYSGPFYLDEQPGNRQTLLHHAKISIPPNWVDTFQLRVAKMTEENGQLILTLGPESPIEVNGIERIFRLRWRKCPRNDTRRQ</sequence>
<dbReference type="AlphaFoldDB" id="W9Y3L8"/>
<evidence type="ECO:0000256" key="1">
    <source>
        <dbReference type="SAM" id="SignalP"/>
    </source>
</evidence>
<dbReference type="Proteomes" id="UP000019478">
    <property type="component" value="Unassembled WGS sequence"/>
</dbReference>
<name>W9Y3L8_9EURO</name>
<protein>
    <recommendedName>
        <fullName evidence="2">Lipocalin-like domain-containing protein</fullName>
    </recommendedName>
</protein>
<accession>W9Y3L8</accession>
<reference evidence="3 4" key="1">
    <citation type="submission" date="2013-03" db="EMBL/GenBank/DDBJ databases">
        <title>The Genome Sequence of Capronia epimyces CBS 606.96.</title>
        <authorList>
            <consortium name="The Broad Institute Genomics Platform"/>
            <person name="Cuomo C."/>
            <person name="de Hoog S."/>
            <person name="Gorbushina A."/>
            <person name="Walker B."/>
            <person name="Young S.K."/>
            <person name="Zeng Q."/>
            <person name="Gargeya S."/>
            <person name="Fitzgerald M."/>
            <person name="Haas B."/>
            <person name="Abouelleil A."/>
            <person name="Allen A.W."/>
            <person name="Alvarado L."/>
            <person name="Arachchi H.M."/>
            <person name="Berlin A.M."/>
            <person name="Chapman S.B."/>
            <person name="Gainer-Dewar J."/>
            <person name="Goldberg J."/>
            <person name="Griggs A."/>
            <person name="Gujja S."/>
            <person name="Hansen M."/>
            <person name="Howarth C."/>
            <person name="Imamovic A."/>
            <person name="Ireland A."/>
            <person name="Larimer J."/>
            <person name="McCowan C."/>
            <person name="Murphy C."/>
            <person name="Pearson M."/>
            <person name="Poon T.W."/>
            <person name="Priest M."/>
            <person name="Roberts A."/>
            <person name="Saif S."/>
            <person name="Shea T."/>
            <person name="Sisk P."/>
            <person name="Sykes S."/>
            <person name="Wortman J."/>
            <person name="Nusbaum C."/>
            <person name="Birren B."/>
        </authorList>
    </citation>
    <scope>NUCLEOTIDE SEQUENCE [LARGE SCALE GENOMIC DNA]</scope>
    <source>
        <strain evidence="3 4">CBS 606.96</strain>
    </source>
</reference>
<dbReference type="eggNOG" id="ENOG502T46B">
    <property type="taxonomic scope" value="Eukaryota"/>
</dbReference>
<dbReference type="OrthoDB" id="3904217at2759"/>
<feature type="domain" description="Lipocalin-like" evidence="2">
    <location>
        <begin position="10"/>
        <end position="154"/>
    </location>
</feature>
<dbReference type="InterPro" id="IPR024311">
    <property type="entry name" value="Lipocalin-like"/>
</dbReference>
<evidence type="ECO:0000313" key="3">
    <source>
        <dbReference type="EMBL" id="EXJ84245.1"/>
    </source>
</evidence>
<organism evidence="3 4">
    <name type="scientific">Capronia epimyces CBS 606.96</name>
    <dbReference type="NCBI Taxonomy" id="1182542"/>
    <lineage>
        <taxon>Eukaryota</taxon>
        <taxon>Fungi</taxon>
        <taxon>Dikarya</taxon>
        <taxon>Ascomycota</taxon>
        <taxon>Pezizomycotina</taxon>
        <taxon>Eurotiomycetes</taxon>
        <taxon>Chaetothyriomycetidae</taxon>
        <taxon>Chaetothyriales</taxon>
        <taxon>Herpotrichiellaceae</taxon>
        <taxon>Capronia</taxon>
    </lineage>
</organism>
<dbReference type="HOGENOM" id="CLU_109259_2_1_1"/>
<comment type="caution">
    <text evidence="3">The sequence shown here is derived from an EMBL/GenBank/DDBJ whole genome shotgun (WGS) entry which is preliminary data.</text>
</comment>
<keyword evidence="4" id="KW-1185">Reference proteome</keyword>
<feature type="chain" id="PRO_5004932474" description="Lipocalin-like domain-containing protein" evidence="1">
    <location>
        <begin position="21"/>
        <end position="162"/>
    </location>
</feature>
<dbReference type="Pfam" id="PF13924">
    <property type="entry name" value="Lipocalin_5"/>
    <property type="match status" value="1"/>
</dbReference>
<feature type="signal peptide" evidence="1">
    <location>
        <begin position="1"/>
        <end position="20"/>
    </location>
</feature>
<keyword evidence="1" id="KW-0732">Signal</keyword>
<evidence type="ECO:0000259" key="2">
    <source>
        <dbReference type="Pfam" id="PF13924"/>
    </source>
</evidence>
<dbReference type="EMBL" id="AMGY01000004">
    <property type="protein sequence ID" value="EXJ84245.1"/>
    <property type="molecule type" value="Genomic_DNA"/>
</dbReference>
<dbReference type="RefSeq" id="XP_007733230.1">
    <property type="nucleotide sequence ID" value="XM_007735040.1"/>
</dbReference>
<dbReference type="GeneID" id="19169030"/>
<evidence type="ECO:0000313" key="4">
    <source>
        <dbReference type="Proteomes" id="UP000019478"/>
    </source>
</evidence>
<gene>
    <name evidence="3" type="ORF">A1O3_04912</name>
</gene>
<proteinExistence type="predicted"/>